<dbReference type="GO" id="GO:0017001">
    <property type="term" value="P:antibiotic catabolic process"/>
    <property type="evidence" value="ECO:0007669"/>
    <property type="project" value="UniProtKB-ARBA"/>
</dbReference>
<dbReference type="PANTHER" id="PTHR42951:SF4">
    <property type="entry name" value="ACYL-COENZYME A THIOESTERASE MBLAC2"/>
    <property type="match status" value="1"/>
</dbReference>
<protein>
    <recommendedName>
        <fullName evidence="2">Metallo-beta-lactamase domain-containing protein</fullName>
    </recommendedName>
</protein>
<feature type="domain" description="Metallo-beta-lactamase" evidence="2">
    <location>
        <begin position="82"/>
        <end position="269"/>
    </location>
</feature>
<accession>A0A6J4TLC4</accession>
<dbReference type="InterPro" id="IPR050855">
    <property type="entry name" value="NDM-1-like"/>
</dbReference>
<proteinExistence type="inferred from homology"/>
<reference evidence="3" key="1">
    <citation type="submission" date="2020-02" db="EMBL/GenBank/DDBJ databases">
        <authorList>
            <person name="Meier V. D."/>
        </authorList>
    </citation>
    <scope>NUCLEOTIDE SEQUENCE</scope>
    <source>
        <strain evidence="3">AVDCRST_MAG96</strain>
    </source>
</reference>
<dbReference type="SMART" id="SM00849">
    <property type="entry name" value="Lactamase_B"/>
    <property type="match status" value="1"/>
</dbReference>
<dbReference type="CDD" id="cd16282">
    <property type="entry name" value="metallo-hydrolase-like_MBL-fold"/>
    <property type="match status" value="1"/>
</dbReference>
<dbReference type="Gene3D" id="3.60.15.10">
    <property type="entry name" value="Ribonuclease Z/Hydroxyacylglutathione hydrolase-like"/>
    <property type="match status" value="1"/>
</dbReference>
<dbReference type="EMBL" id="CADCVN010001246">
    <property type="protein sequence ID" value="CAA9525469.1"/>
    <property type="molecule type" value="Genomic_DNA"/>
</dbReference>
<evidence type="ECO:0000259" key="2">
    <source>
        <dbReference type="SMART" id="SM00849"/>
    </source>
</evidence>
<dbReference type="InterPro" id="IPR001279">
    <property type="entry name" value="Metallo-B-lactamas"/>
</dbReference>
<dbReference type="Pfam" id="PF00753">
    <property type="entry name" value="Lactamase_B"/>
    <property type="match status" value="1"/>
</dbReference>
<organism evidence="3">
    <name type="scientific">uncultured Segetibacter sp</name>
    <dbReference type="NCBI Taxonomy" id="481133"/>
    <lineage>
        <taxon>Bacteria</taxon>
        <taxon>Pseudomonadati</taxon>
        <taxon>Bacteroidota</taxon>
        <taxon>Chitinophagia</taxon>
        <taxon>Chitinophagales</taxon>
        <taxon>Chitinophagaceae</taxon>
        <taxon>Segetibacter</taxon>
        <taxon>environmental samples</taxon>
    </lineage>
</organism>
<dbReference type="InterPro" id="IPR036866">
    <property type="entry name" value="RibonucZ/Hydroxyglut_hydro"/>
</dbReference>
<comment type="similarity">
    <text evidence="1">Belongs to the metallo-beta-lactamase superfamily. Class-B beta-lactamase family.</text>
</comment>
<evidence type="ECO:0000256" key="1">
    <source>
        <dbReference type="ARBA" id="ARBA00005250"/>
    </source>
</evidence>
<sequence length="338" mass="38074">MISNTSFPKYCNILVGSVNDPGVSGKRYIPFSAYCSCSCFLRPIVFFLVLLSASPAFAQRRPVRELAPGVFYYFGDELQQKSANCTWIVFKDYVLAIDANYPWGAEEILQEIRKTTDRPVRFVFNTHYHHDHTFGNCVFADAGATIVSTRKTADEMHTYGQYEWEHGSEYSGRNIKGFRREFPTLTFDKQLVFDDGVHRVELIRMGPAHSSGDGVAYLPGEKILITGDLCVNGNPWGNNVADPNADFDKWLGVLETMAGWDVKIVVPGHGDLGTAETLRLQRLYLKDMLIMVRQGIKAGKSRQELVKEIDLSKHGIYGKNKVSNERSIGFMYDKLSGK</sequence>
<dbReference type="AlphaFoldDB" id="A0A6J4TLC4"/>
<dbReference type="PANTHER" id="PTHR42951">
    <property type="entry name" value="METALLO-BETA-LACTAMASE DOMAIN-CONTAINING"/>
    <property type="match status" value="1"/>
</dbReference>
<evidence type="ECO:0000313" key="3">
    <source>
        <dbReference type="EMBL" id="CAA9525469.1"/>
    </source>
</evidence>
<gene>
    <name evidence="3" type="ORF">AVDCRST_MAG96-3185</name>
</gene>
<name>A0A6J4TLC4_9BACT</name>
<dbReference type="SUPFAM" id="SSF56281">
    <property type="entry name" value="Metallo-hydrolase/oxidoreductase"/>
    <property type="match status" value="1"/>
</dbReference>